<keyword evidence="3" id="KW-1185">Reference proteome</keyword>
<keyword evidence="1" id="KW-0732">Signal</keyword>
<protein>
    <submittedName>
        <fullName evidence="2">Uncharacterized protein</fullName>
    </submittedName>
</protein>
<organism evidence="2 3">
    <name type="scientific">Sagittula salina</name>
    <dbReference type="NCBI Taxonomy" id="2820268"/>
    <lineage>
        <taxon>Bacteria</taxon>
        <taxon>Pseudomonadati</taxon>
        <taxon>Pseudomonadota</taxon>
        <taxon>Alphaproteobacteria</taxon>
        <taxon>Rhodobacterales</taxon>
        <taxon>Roseobacteraceae</taxon>
        <taxon>Sagittula</taxon>
    </lineage>
</organism>
<dbReference type="RefSeq" id="WP_209359587.1">
    <property type="nucleotide sequence ID" value="NZ_JAGISH010000002.1"/>
</dbReference>
<dbReference type="EMBL" id="JAGISH010000002">
    <property type="protein sequence ID" value="MBP0481720.1"/>
    <property type="molecule type" value="Genomic_DNA"/>
</dbReference>
<comment type="caution">
    <text evidence="2">The sequence shown here is derived from an EMBL/GenBank/DDBJ whole genome shotgun (WGS) entry which is preliminary data.</text>
</comment>
<dbReference type="Proteomes" id="UP000675940">
    <property type="component" value="Unassembled WGS sequence"/>
</dbReference>
<evidence type="ECO:0000313" key="2">
    <source>
        <dbReference type="EMBL" id="MBP0481720.1"/>
    </source>
</evidence>
<proteinExistence type="predicted"/>
<feature type="chain" id="PRO_5036750850" evidence="1">
    <location>
        <begin position="20"/>
        <end position="134"/>
    </location>
</feature>
<reference evidence="2" key="1">
    <citation type="submission" date="2021-03" db="EMBL/GenBank/DDBJ databases">
        <title>Sagittula salina sp. nov. strain M10.9X isolated from the marine waste.</title>
        <authorList>
            <person name="Satari L."/>
            <person name="Molina-Menor E."/>
            <person name="Vidal-Verdu A."/>
            <person name="Pascual J."/>
            <person name="Pereto J."/>
            <person name="Porcar M."/>
        </authorList>
    </citation>
    <scope>NUCLEOTIDE SEQUENCE</scope>
    <source>
        <strain evidence="2">M10.9X</strain>
    </source>
</reference>
<gene>
    <name evidence="2" type="ORF">J5474_04340</name>
</gene>
<evidence type="ECO:0000256" key="1">
    <source>
        <dbReference type="SAM" id="SignalP"/>
    </source>
</evidence>
<sequence>MKPVLAFAFALCAALPASAAEPLSANAFESYVDGKTLYYGSGQQSYGVEEYLPDRRVRWSFLDGRCKEGYWYEADGSEICFVYEDAPEDPQCWTFFNEGSKLRAVFRNDPRATVLYEARQNNDPMMCYGPEVGV</sequence>
<name>A0A940MHA7_9RHOB</name>
<feature type="signal peptide" evidence="1">
    <location>
        <begin position="1"/>
        <end position="19"/>
    </location>
</feature>
<evidence type="ECO:0000313" key="3">
    <source>
        <dbReference type="Proteomes" id="UP000675940"/>
    </source>
</evidence>
<dbReference type="AlphaFoldDB" id="A0A940MHA7"/>
<accession>A0A940MHA7</accession>